<keyword evidence="5 7" id="KW-0378">Hydrolase</keyword>
<dbReference type="SUPFAM" id="SSF52821">
    <property type="entry name" value="Rhodanese/Cell cycle control phosphatase"/>
    <property type="match status" value="1"/>
</dbReference>
<feature type="region of interest" description="Disordered" evidence="8">
    <location>
        <begin position="499"/>
        <end position="525"/>
    </location>
</feature>
<dbReference type="SUPFAM" id="SSF54001">
    <property type="entry name" value="Cysteine proteinases"/>
    <property type="match status" value="1"/>
</dbReference>
<dbReference type="InterPro" id="IPR001394">
    <property type="entry name" value="Peptidase_C19_UCH"/>
</dbReference>
<feature type="compositionally biased region" description="Pro residues" evidence="8">
    <location>
        <begin position="556"/>
        <end position="578"/>
    </location>
</feature>
<dbReference type="Gene3D" id="3.40.250.10">
    <property type="entry name" value="Rhodanese-like domain"/>
    <property type="match status" value="1"/>
</dbReference>
<dbReference type="VEuPathDB" id="FungiDB:RhiirA1_413939"/>
<dbReference type="GO" id="GO:0004843">
    <property type="term" value="F:cysteine-type deubiquitinase activity"/>
    <property type="evidence" value="ECO:0007669"/>
    <property type="project" value="UniProtKB-UniRule"/>
</dbReference>
<protein>
    <recommendedName>
        <fullName evidence="7">Ubiquitin carboxyl-terminal hydrolase</fullName>
        <ecNumber evidence="7">3.4.19.12</ecNumber>
    </recommendedName>
</protein>
<dbReference type="Pfam" id="PF00443">
    <property type="entry name" value="UCH"/>
    <property type="match status" value="1"/>
</dbReference>
<feature type="region of interest" description="Disordered" evidence="8">
    <location>
        <begin position="547"/>
        <end position="610"/>
    </location>
</feature>
<dbReference type="InterPro" id="IPR038765">
    <property type="entry name" value="Papain-like_cys_pep_sf"/>
</dbReference>
<feature type="region of interest" description="Disordered" evidence="8">
    <location>
        <begin position="191"/>
        <end position="226"/>
    </location>
</feature>
<dbReference type="GO" id="GO:0006508">
    <property type="term" value="P:proteolysis"/>
    <property type="evidence" value="ECO:0007669"/>
    <property type="project" value="UniProtKB-KW"/>
</dbReference>
<name>A0A2I1G6M2_9GLOM</name>
<evidence type="ECO:0000313" key="12">
    <source>
        <dbReference type="Proteomes" id="UP000234323"/>
    </source>
</evidence>
<organism evidence="11 12">
    <name type="scientific">Rhizophagus irregularis</name>
    <dbReference type="NCBI Taxonomy" id="588596"/>
    <lineage>
        <taxon>Eukaryota</taxon>
        <taxon>Fungi</taxon>
        <taxon>Fungi incertae sedis</taxon>
        <taxon>Mucoromycota</taxon>
        <taxon>Glomeromycotina</taxon>
        <taxon>Glomeromycetes</taxon>
        <taxon>Glomerales</taxon>
        <taxon>Glomeraceae</taxon>
        <taxon>Rhizophagus</taxon>
    </lineage>
</organism>
<dbReference type="InterPro" id="IPR050185">
    <property type="entry name" value="Ub_carboxyl-term_hydrolase"/>
</dbReference>
<keyword evidence="6 7" id="KW-0788">Thiol protease</keyword>
<dbReference type="GO" id="GO:0016579">
    <property type="term" value="P:protein deubiquitination"/>
    <property type="evidence" value="ECO:0007669"/>
    <property type="project" value="InterPro"/>
</dbReference>
<dbReference type="AlphaFoldDB" id="A0A2I1G6M2"/>
<comment type="caution">
    <text evidence="11">The sequence shown here is derived from an EMBL/GenBank/DDBJ whole genome shotgun (WGS) entry which is preliminary data.</text>
</comment>
<dbReference type="PANTHER" id="PTHR21646">
    <property type="entry name" value="UBIQUITIN CARBOXYL-TERMINAL HYDROLASE"/>
    <property type="match status" value="1"/>
</dbReference>
<dbReference type="PROSITE" id="PS50206">
    <property type="entry name" value="RHODANESE_3"/>
    <property type="match status" value="1"/>
</dbReference>
<dbReference type="CDD" id="cd02674">
    <property type="entry name" value="Peptidase_C19R"/>
    <property type="match status" value="1"/>
</dbReference>
<evidence type="ECO:0000256" key="3">
    <source>
        <dbReference type="ARBA" id="ARBA00022670"/>
    </source>
</evidence>
<evidence type="ECO:0000256" key="8">
    <source>
        <dbReference type="SAM" id="MobiDB-lite"/>
    </source>
</evidence>
<sequence length="990" mass="111890">MSNITHKSFAQLKKEASIAYEPNGFSIKQWLAVTNKLFEAGNDYESDESVYINNIKASIILLEIVPKHRDFESMNSKSSIEFTNLKNDFSNLKNKLPHAIDRAEKAAKTLEKREEFNKNIDPSLQSGLPRSPVYIVTDNMIGSISSDSSMFPMNPSIAERVASLRNNGLNADMHKNDNNSLAEDTQFQPTKLSMPIPIPTPPPSVSDNSSTENKSLSSFNTSSSVGSNLQQIDPLANYKFSNFISAGDLYKLFNQTDPPIPKILILDVRLRSDFDAGHIKTDNIVCLEPIVLPEGISTIDLENKLILSPAQERDLFKNRDKFDLVVYYDQDSTYNTSSNKFSSPSVSNGCNDLLLHLKNAIYVNDYKKNLKRPPVLLNGGFAAWRRFASDKWIEKSNTNSDKSKRNGVVISDNNPTSWAENFNNERPHHPYKINHIYSKIQNNEPISPGRAPYVRTMFEYFQQAPEIQSMTNANYDHSNILQDYNNYNNYQPIPILSSSPKSSLSHTIPSESKVNSGSITNSAKFGGKLQRRKTIFDNPYYSFSKVDNPDYASLNTPPPPKPNRQPPPIPAPSKPLPQVPGSNTNGQNMPIPSPSNNYPTPSLSGPDLGQMTMQLAPISDSSFSQLGSGIGSTGLKNLGNTCFMNSVIQCLSGTVPFARYFLDGSYKRHINRINILGTKGVLAESFATLIKVLWSDSYTFVSPVTFKEAIGRFAPQFSGTEQQDSQEFLSFLLDGLHEDLNIIKEKPKILELTPQEEEEREYLPSQMVSEMEWEKYLMRNSSVVVSLFQGQFRNILKCLTCNKTSTTYNVFMCLSLPIPHNYNGERIDLYQCLNAFVKEEILDGDDAWNCPRCKCRRRATKQLTISRLPDVLLIHLKRFSFNGPFRDKLETMVHFPIRDFDLTPYIPLPKEQQSSIHYSSQYKQCGPFIYDLFAVSNHYGGLNGGHYTACVRNGYRHEWHNFDDSRVSACDEFSVMTRAAYNLFYVRTRI</sequence>
<evidence type="ECO:0000256" key="6">
    <source>
        <dbReference type="ARBA" id="ARBA00022807"/>
    </source>
</evidence>
<evidence type="ECO:0000256" key="1">
    <source>
        <dbReference type="ARBA" id="ARBA00000707"/>
    </source>
</evidence>
<feature type="domain" description="Rhodanese" evidence="9">
    <location>
        <begin position="259"/>
        <end position="393"/>
    </location>
</feature>
<evidence type="ECO:0000256" key="7">
    <source>
        <dbReference type="RuleBase" id="RU366025"/>
    </source>
</evidence>
<comment type="similarity">
    <text evidence="2 7">Belongs to the peptidase C19 family.</text>
</comment>
<evidence type="ECO:0000256" key="4">
    <source>
        <dbReference type="ARBA" id="ARBA00022786"/>
    </source>
</evidence>
<proteinExistence type="inferred from homology"/>
<dbReference type="InterPro" id="IPR018200">
    <property type="entry name" value="USP_CS"/>
</dbReference>
<accession>A0A2I1G6M2</accession>
<dbReference type="Gene3D" id="3.90.70.10">
    <property type="entry name" value="Cysteine proteinases"/>
    <property type="match status" value="1"/>
</dbReference>
<feature type="compositionally biased region" description="Low complexity" evidence="8">
    <location>
        <begin position="499"/>
        <end position="510"/>
    </location>
</feature>
<feature type="compositionally biased region" description="Polar residues" evidence="8">
    <location>
        <begin position="411"/>
        <end position="422"/>
    </location>
</feature>
<dbReference type="SMART" id="SM00450">
    <property type="entry name" value="RHOD"/>
    <property type="match status" value="1"/>
</dbReference>
<dbReference type="PANTHER" id="PTHR21646:SF95">
    <property type="entry name" value="UBIQUITIN CARBOXYL-TERMINAL HYDROLASE 4-RELATED"/>
    <property type="match status" value="1"/>
</dbReference>
<evidence type="ECO:0000256" key="2">
    <source>
        <dbReference type="ARBA" id="ARBA00009085"/>
    </source>
</evidence>
<evidence type="ECO:0000259" key="10">
    <source>
        <dbReference type="PROSITE" id="PS50235"/>
    </source>
</evidence>
<feature type="domain" description="USP" evidence="10">
    <location>
        <begin position="633"/>
        <end position="988"/>
    </location>
</feature>
<evidence type="ECO:0000259" key="9">
    <source>
        <dbReference type="PROSITE" id="PS50206"/>
    </source>
</evidence>
<dbReference type="PROSITE" id="PS00973">
    <property type="entry name" value="USP_2"/>
    <property type="match status" value="1"/>
</dbReference>
<dbReference type="InterPro" id="IPR001763">
    <property type="entry name" value="Rhodanese-like_dom"/>
</dbReference>
<dbReference type="Gene3D" id="1.20.58.80">
    <property type="entry name" value="Phosphotransferase system, lactose/cellobiose-type IIA subunit"/>
    <property type="match status" value="1"/>
</dbReference>
<dbReference type="PROSITE" id="PS00972">
    <property type="entry name" value="USP_1"/>
    <property type="match status" value="1"/>
</dbReference>
<dbReference type="EMBL" id="LLXI01000189">
    <property type="protein sequence ID" value="PKY42283.1"/>
    <property type="molecule type" value="Genomic_DNA"/>
</dbReference>
<evidence type="ECO:0000256" key="5">
    <source>
        <dbReference type="ARBA" id="ARBA00022801"/>
    </source>
</evidence>
<comment type="catalytic activity">
    <reaction evidence="1 7">
        <text>Thiol-dependent hydrolysis of ester, thioester, amide, peptide and isopeptide bonds formed by the C-terminal Gly of ubiquitin (a 76-residue protein attached to proteins as an intracellular targeting signal).</text>
        <dbReference type="EC" id="3.4.19.12"/>
    </reaction>
</comment>
<keyword evidence="4 7" id="KW-0833">Ubl conjugation pathway</keyword>
<feature type="compositionally biased region" description="Polar residues" evidence="8">
    <location>
        <begin position="512"/>
        <end position="523"/>
    </location>
</feature>
<dbReference type="VEuPathDB" id="FungiDB:RhiirFUN_020477"/>
<dbReference type="InterPro" id="IPR036873">
    <property type="entry name" value="Rhodanese-like_dom_sf"/>
</dbReference>
<dbReference type="EC" id="3.4.19.12" evidence="7"/>
<keyword evidence="12" id="KW-1185">Reference proteome</keyword>
<reference evidence="11 12" key="1">
    <citation type="submission" date="2015-10" db="EMBL/GenBank/DDBJ databases">
        <title>Genome analyses suggest a sexual origin of heterokaryosis in a supposedly ancient asexual fungus.</title>
        <authorList>
            <person name="Ropars J."/>
            <person name="Sedzielewska K."/>
            <person name="Noel J."/>
            <person name="Charron P."/>
            <person name="Farinelli L."/>
            <person name="Marton T."/>
            <person name="Kruger M."/>
            <person name="Pelin A."/>
            <person name="Brachmann A."/>
            <person name="Corradi N."/>
        </authorList>
    </citation>
    <scope>NUCLEOTIDE SEQUENCE [LARGE SCALE GENOMIC DNA]</scope>
    <source>
        <strain evidence="11 12">A4</strain>
    </source>
</reference>
<keyword evidence="3 7" id="KW-0645">Protease</keyword>
<feature type="region of interest" description="Disordered" evidence="8">
    <location>
        <begin position="397"/>
        <end position="425"/>
    </location>
</feature>
<dbReference type="InterPro" id="IPR028889">
    <property type="entry name" value="USP"/>
</dbReference>
<dbReference type="Proteomes" id="UP000234323">
    <property type="component" value="Unassembled WGS sequence"/>
</dbReference>
<gene>
    <name evidence="11" type="ORF">RhiirA4_397201</name>
</gene>
<feature type="compositionally biased region" description="Low complexity" evidence="8">
    <location>
        <begin position="213"/>
        <end position="226"/>
    </location>
</feature>
<dbReference type="PROSITE" id="PS50235">
    <property type="entry name" value="USP_3"/>
    <property type="match status" value="1"/>
</dbReference>
<dbReference type="VEuPathDB" id="FungiDB:FUN_012996"/>
<feature type="compositionally biased region" description="Polar residues" evidence="8">
    <location>
        <begin position="580"/>
        <end position="603"/>
    </location>
</feature>
<evidence type="ECO:0000313" key="11">
    <source>
        <dbReference type="EMBL" id="PKY42283.1"/>
    </source>
</evidence>